<name>A0A072PSM8_9EURO</name>
<evidence type="ECO:0000256" key="2">
    <source>
        <dbReference type="SAM" id="MobiDB-lite"/>
    </source>
</evidence>
<feature type="region of interest" description="Disordered" evidence="2">
    <location>
        <begin position="174"/>
        <end position="208"/>
    </location>
</feature>
<dbReference type="OrthoDB" id="4117168at2759"/>
<dbReference type="GeneID" id="25275795"/>
<feature type="region of interest" description="Disordered" evidence="2">
    <location>
        <begin position="45"/>
        <end position="85"/>
    </location>
</feature>
<feature type="compositionally biased region" description="Basic and acidic residues" evidence="2">
    <location>
        <begin position="850"/>
        <end position="861"/>
    </location>
</feature>
<evidence type="ECO:0000313" key="4">
    <source>
        <dbReference type="Proteomes" id="UP000027920"/>
    </source>
</evidence>
<accession>A0A072PSM8</accession>
<reference evidence="3 4" key="1">
    <citation type="submission" date="2013-03" db="EMBL/GenBank/DDBJ databases">
        <title>The Genome Sequence of Exophiala aquamarina CBS 119918.</title>
        <authorList>
            <consortium name="The Broad Institute Genomics Platform"/>
            <person name="Cuomo C."/>
            <person name="de Hoog S."/>
            <person name="Gorbushina A."/>
            <person name="Walker B."/>
            <person name="Young S.K."/>
            <person name="Zeng Q."/>
            <person name="Gargeya S."/>
            <person name="Fitzgerald M."/>
            <person name="Haas B."/>
            <person name="Abouelleil A."/>
            <person name="Allen A.W."/>
            <person name="Alvarado L."/>
            <person name="Arachchi H.M."/>
            <person name="Berlin A.M."/>
            <person name="Chapman S.B."/>
            <person name="Gainer-Dewar J."/>
            <person name="Goldberg J."/>
            <person name="Griggs A."/>
            <person name="Gujja S."/>
            <person name="Hansen M."/>
            <person name="Howarth C."/>
            <person name="Imamovic A."/>
            <person name="Ireland A."/>
            <person name="Larimer J."/>
            <person name="McCowan C."/>
            <person name="Murphy C."/>
            <person name="Pearson M."/>
            <person name="Poon T.W."/>
            <person name="Priest M."/>
            <person name="Roberts A."/>
            <person name="Saif S."/>
            <person name="Shea T."/>
            <person name="Sisk P."/>
            <person name="Sykes S."/>
            <person name="Wortman J."/>
            <person name="Nusbaum C."/>
            <person name="Birren B."/>
        </authorList>
    </citation>
    <scope>NUCLEOTIDE SEQUENCE [LARGE SCALE GENOMIC DNA]</scope>
    <source>
        <strain evidence="3 4">CBS 119918</strain>
    </source>
</reference>
<feature type="compositionally biased region" description="Low complexity" evidence="2">
    <location>
        <begin position="58"/>
        <end position="79"/>
    </location>
</feature>
<dbReference type="VEuPathDB" id="FungiDB:A1O9_00844"/>
<dbReference type="EMBL" id="AMGV01000001">
    <property type="protein sequence ID" value="KEF62871.1"/>
    <property type="molecule type" value="Genomic_DNA"/>
</dbReference>
<keyword evidence="4" id="KW-1185">Reference proteome</keyword>
<evidence type="ECO:0000313" key="3">
    <source>
        <dbReference type="EMBL" id="KEF62871.1"/>
    </source>
</evidence>
<feature type="region of interest" description="Disordered" evidence="2">
    <location>
        <begin position="918"/>
        <end position="946"/>
    </location>
</feature>
<dbReference type="Proteomes" id="UP000027920">
    <property type="component" value="Unassembled WGS sequence"/>
</dbReference>
<feature type="region of interest" description="Disordered" evidence="2">
    <location>
        <begin position="593"/>
        <end position="613"/>
    </location>
</feature>
<proteinExistence type="predicted"/>
<organism evidence="3 4">
    <name type="scientific">Exophiala aquamarina CBS 119918</name>
    <dbReference type="NCBI Taxonomy" id="1182545"/>
    <lineage>
        <taxon>Eukaryota</taxon>
        <taxon>Fungi</taxon>
        <taxon>Dikarya</taxon>
        <taxon>Ascomycota</taxon>
        <taxon>Pezizomycotina</taxon>
        <taxon>Eurotiomycetes</taxon>
        <taxon>Chaetothyriomycetidae</taxon>
        <taxon>Chaetothyriales</taxon>
        <taxon>Herpotrichiellaceae</taxon>
        <taxon>Exophiala</taxon>
    </lineage>
</organism>
<dbReference type="AlphaFoldDB" id="A0A072PSM8"/>
<feature type="region of interest" description="Disordered" evidence="2">
    <location>
        <begin position="850"/>
        <end position="878"/>
    </location>
</feature>
<feature type="compositionally biased region" description="Basic and acidic residues" evidence="2">
    <location>
        <begin position="935"/>
        <end position="946"/>
    </location>
</feature>
<evidence type="ECO:0000256" key="1">
    <source>
        <dbReference type="SAM" id="Coils"/>
    </source>
</evidence>
<gene>
    <name evidence="3" type="ORF">A1O9_00844</name>
</gene>
<comment type="caution">
    <text evidence="3">The sequence shown here is derived from an EMBL/GenBank/DDBJ whole genome shotgun (WGS) entry which is preliminary data.</text>
</comment>
<feature type="coiled-coil region" evidence="1">
    <location>
        <begin position="347"/>
        <end position="388"/>
    </location>
</feature>
<dbReference type="HOGENOM" id="CLU_331202_0_0_1"/>
<feature type="compositionally biased region" description="Basic and acidic residues" evidence="2">
    <location>
        <begin position="868"/>
        <end position="878"/>
    </location>
</feature>
<protein>
    <submittedName>
        <fullName evidence="3">Uncharacterized protein</fullName>
    </submittedName>
</protein>
<feature type="compositionally biased region" description="Low complexity" evidence="2">
    <location>
        <begin position="199"/>
        <end position="208"/>
    </location>
</feature>
<feature type="coiled-coil region" evidence="1">
    <location>
        <begin position="508"/>
        <end position="574"/>
    </location>
</feature>
<keyword evidence="1" id="KW-0175">Coiled coil</keyword>
<dbReference type="RefSeq" id="XP_013265461.1">
    <property type="nucleotide sequence ID" value="XM_013410007.1"/>
</dbReference>
<sequence>MASLFCSKPQPSQLRVVSHGGLGGLVCPGENDRYRAVVLDDWMQTEGKRRRQRPPPIQVQTATTTTTAAATSFTSPSTSQLSVTSEMDYRGARPWTPITPTDRIRSQLLLESDANASPSATTTSCSLISRCNCHPTTPSNTCFSPPQTPIDPRAAAALNHSLPAELPGSLLLASQGFPQTDPISPPPSLHRRDTKDSNSSSLLAPPLSSASYEADMDTIRHLTYPPRKNDRNGDPGEMPSYVIGSQRAHDQTRITKPLTAMTLEELMMCFSHLDNSTVAELWLPAMRAQLQQVTSLLQEACEFKLDTVLEEQTTNYDLASLAKDVRIITSTYRNTIQSAESLMERDNAAKSHRLNDLEVQLSEAADKMEAKDDEIADQNRKIRQLRQTILDIVRTLGAFLQANIPGWAKLAQNPETEEVFRVFSDYTRTGDSGTLRFVRIPEITVDKYAADLKDAKALVSEYRKLLQSQSDTIQQQSSDLDAGVEKFASVVQRMKERDHEILLVVQNNEDLVKRLQECDAALSQAQKEKMESAQQYQELKGKMKSSELAHTLELDQRDGQLADLRQKLGSAREEVFARRADVRNILFQNQTQTQTQFPATNSGTPSSVKNSSSTSKALRFLGMGQDRDRFRKHGLPGSRSMIGLSPTSLTFPTSVSDSRYSSKEVAPLVQKPSLQPLSAYENYGRVQQAREISVNGPGDLILPDPLSLRPRDASLGATERHRVLPSSIDNEKSLPAPPRLNLPTSNYFDRLAAAQDSEAVYSPMAEEIASNYENGIYGQTGPRRVLSKIPEGSLQGSSEAGDGHVGDEARHYDYCDDDVDSVASSDREVYRKSIHVLDLLNSSNLLHSDTETDLHRQERDIGQGGGVNRDEEDSRQREDLENGIARLLQLRPQARNGNLRSALRPIDGEINLDQRAQTIPTAKAGARESVLSDGDGYRSSDSDVEPKTVAQLYHQQPRHIRT</sequence>